<dbReference type="InterPro" id="IPR011990">
    <property type="entry name" value="TPR-like_helical_dom_sf"/>
</dbReference>
<accession>A0A068VMK9</accession>
<dbReference type="PANTHER" id="PTHR46014">
    <property type="entry name" value="TETRATRICOPEPTIDE REPEAT PROTEIN 1"/>
    <property type="match status" value="1"/>
</dbReference>
<reference evidence="2" key="1">
    <citation type="journal article" date="2014" name="Science">
        <title>The coffee genome provides insight into the convergent evolution of caffeine biosynthesis.</title>
        <authorList>
            <person name="Denoeud F."/>
            <person name="Carretero-Paulet L."/>
            <person name="Dereeper A."/>
            <person name="Droc G."/>
            <person name="Guyot R."/>
            <person name="Pietrella M."/>
            <person name="Zheng C."/>
            <person name="Alberti A."/>
            <person name="Anthony F."/>
            <person name="Aprea G."/>
            <person name="Aury J.M."/>
            <person name="Bento P."/>
            <person name="Bernard M."/>
            <person name="Bocs S."/>
            <person name="Campa C."/>
            <person name="Cenci A."/>
            <person name="Combes M.C."/>
            <person name="Crouzillat D."/>
            <person name="Da Silva C."/>
            <person name="Daddiego L."/>
            <person name="De Bellis F."/>
            <person name="Dussert S."/>
            <person name="Garsmeur O."/>
            <person name="Gayraud T."/>
            <person name="Guignon V."/>
            <person name="Jahn K."/>
            <person name="Jamilloux V."/>
            <person name="Joet T."/>
            <person name="Labadie K."/>
            <person name="Lan T."/>
            <person name="Leclercq J."/>
            <person name="Lepelley M."/>
            <person name="Leroy T."/>
            <person name="Li L.T."/>
            <person name="Librado P."/>
            <person name="Lopez L."/>
            <person name="Munoz A."/>
            <person name="Noel B."/>
            <person name="Pallavicini A."/>
            <person name="Perrotta G."/>
            <person name="Poncet V."/>
            <person name="Pot D."/>
            <person name="Priyono X."/>
            <person name="Rigoreau M."/>
            <person name="Rouard M."/>
            <person name="Rozas J."/>
            <person name="Tranchant-Dubreuil C."/>
            <person name="VanBuren R."/>
            <person name="Zhang Q."/>
            <person name="Andrade A.C."/>
            <person name="Argout X."/>
            <person name="Bertrand B."/>
            <person name="de Kochko A."/>
            <person name="Graziosi G."/>
            <person name="Henry R.J."/>
            <person name="Jayarama X."/>
            <person name="Ming R."/>
            <person name="Nagai C."/>
            <person name="Rounsley S."/>
            <person name="Sankoff D."/>
            <person name="Giuliano G."/>
            <person name="Albert V.A."/>
            <person name="Wincker P."/>
            <person name="Lashermes P."/>
        </authorList>
    </citation>
    <scope>NUCLEOTIDE SEQUENCE [LARGE SCALE GENOMIC DNA]</scope>
    <source>
        <strain evidence="2">cv. DH200-94</strain>
    </source>
</reference>
<protein>
    <submittedName>
        <fullName evidence="1">DH200=94 genomic scaffold, scaffold_7138</fullName>
    </submittedName>
</protein>
<dbReference type="PANTHER" id="PTHR46014:SF1">
    <property type="entry name" value="TETRATRICOPEPTIDE REPEAT PROTEIN 1"/>
    <property type="match status" value="1"/>
</dbReference>
<dbReference type="AlphaFoldDB" id="A0A068VMK9"/>
<proteinExistence type="predicted"/>
<organism evidence="1 2">
    <name type="scientific">Coffea canephora</name>
    <name type="common">Robusta coffee</name>
    <dbReference type="NCBI Taxonomy" id="49390"/>
    <lineage>
        <taxon>Eukaryota</taxon>
        <taxon>Viridiplantae</taxon>
        <taxon>Streptophyta</taxon>
        <taxon>Embryophyta</taxon>
        <taxon>Tracheophyta</taxon>
        <taxon>Spermatophyta</taxon>
        <taxon>Magnoliopsida</taxon>
        <taxon>eudicotyledons</taxon>
        <taxon>Gunneridae</taxon>
        <taxon>Pentapetalae</taxon>
        <taxon>asterids</taxon>
        <taxon>lamiids</taxon>
        <taxon>Gentianales</taxon>
        <taxon>Rubiaceae</taxon>
        <taxon>Ixoroideae</taxon>
        <taxon>Gardenieae complex</taxon>
        <taxon>Bertiereae - Coffeeae clade</taxon>
        <taxon>Coffeeae</taxon>
        <taxon>Coffea</taxon>
    </lineage>
</organism>
<dbReference type="InterPro" id="IPR019734">
    <property type="entry name" value="TPR_rpt"/>
</dbReference>
<dbReference type="EMBL" id="HG746222">
    <property type="protein sequence ID" value="CDP21852.1"/>
    <property type="molecule type" value="Genomic_DNA"/>
</dbReference>
<dbReference type="OrthoDB" id="1872379at2759"/>
<dbReference type="Pfam" id="PF13181">
    <property type="entry name" value="TPR_8"/>
    <property type="match status" value="1"/>
</dbReference>
<dbReference type="Gene3D" id="1.25.40.10">
    <property type="entry name" value="Tetratricopeptide repeat domain"/>
    <property type="match status" value="1"/>
</dbReference>
<dbReference type="SUPFAM" id="SSF48452">
    <property type="entry name" value="TPR-like"/>
    <property type="match status" value="1"/>
</dbReference>
<gene>
    <name evidence="1" type="ORF">GSCOC_T00007648001</name>
</gene>
<feature type="non-terminal residue" evidence="1">
    <location>
        <position position="1"/>
    </location>
</feature>
<dbReference type="InParanoid" id="A0A068VMK9"/>
<dbReference type="Proteomes" id="UP000295252">
    <property type="component" value="Unassembled WGS sequence"/>
</dbReference>
<sequence length="136" mass="15714">LARVGQTARQALWFALGGWGCHTNDAKLEHNTLFKDGQYEEALSKYILLYQLCLGYPNLLNYGNFLTSAHCYCYLDIKKYDDAIKECTKTLELNLNYISVLLRRAEACEKLEQFEETIADMTKVLEVDPSYDQARR</sequence>
<dbReference type="SMART" id="SM00028">
    <property type="entry name" value="TPR"/>
    <property type="match status" value="2"/>
</dbReference>
<name>A0A068VMK9_COFCA</name>
<dbReference type="PhylomeDB" id="A0A068VMK9"/>
<keyword evidence="2" id="KW-1185">Reference proteome</keyword>
<evidence type="ECO:0000313" key="1">
    <source>
        <dbReference type="EMBL" id="CDP21852.1"/>
    </source>
</evidence>
<dbReference type="InterPro" id="IPR052769">
    <property type="entry name" value="TPR_domain_protein"/>
</dbReference>
<evidence type="ECO:0000313" key="2">
    <source>
        <dbReference type="Proteomes" id="UP000295252"/>
    </source>
</evidence>